<dbReference type="HOGENOM" id="CLU_2941496_0_0_1"/>
<name>G2YYF1_BOTF4</name>
<accession>G2YYF1</accession>
<gene>
    <name evidence="2" type="ORF">BofuT4_uP144570.1</name>
</gene>
<proteinExistence type="predicted"/>
<feature type="region of interest" description="Disordered" evidence="1">
    <location>
        <begin position="1"/>
        <end position="40"/>
    </location>
</feature>
<dbReference type="InParanoid" id="G2YYF1"/>
<sequence>MILSQSNNRPLAANMKSNKQGHLQRKFSPEAREQRGISDLPIRTKEAQDTDNLLILNIMS</sequence>
<dbReference type="EMBL" id="FQ790361">
    <property type="protein sequence ID" value="CCD56649.1"/>
    <property type="molecule type" value="Genomic_DNA"/>
</dbReference>
<organism evidence="2 3">
    <name type="scientific">Botryotinia fuckeliana (strain T4)</name>
    <name type="common">Noble rot fungus</name>
    <name type="synonym">Botrytis cinerea</name>
    <dbReference type="NCBI Taxonomy" id="999810"/>
    <lineage>
        <taxon>Eukaryota</taxon>
        <taxon>Fungi</taxon>
        <taxon>Dikarya</taxon>
        <taxon>Ascomycota</taxon>
        <taxon>Pezizomycotina</taxon>
        <taxon>Leotiomycetes</taxon>
        <taxon>Helotiales</taxon>
        <taxon>Sclerotiniaceae</taxon>
        <taxon>Botrytis</taxon>
    </lineage>
</organism>
<evidence type="ECO:0000256" key="1">
    <source>
        <dbReference type="SAM" id="MobiDB-lite"/>
    </source>
</evidence>
<protein>
    <submittedName>
        <fullName evidence="2">Uncharacterized protein</fullName>
    </submittedName>
</protein>
<feature type="compositionally biased region" description="Basic and acidic residues" evidence="1">
    <location>
        <begin position="27"/>
        <end position="40"/>
    </location>
</feature>
<dbReference type="Proteomes" id="UP000008177">
    <property type="component" value="Unplaced contigs"/>
</dbReference>
<feature type="compositionally biased region" description="Polar residues" evidence="1">
    <location>
        <begin position="1"/>
        <end position="21"/>
    </location>
</feature>
<reference evidence="3" key="1">
    <citation type="journal article" date="2011" name="PLoS Genet.">
        <title>Genomic analysis of the necrotrophic fungal pathogens Sclerotinia sclerotiorum and Botrytis cinerea.</title>
        <authorList>
            <person name="Amselem J."/>
            <person name="Cuomo C.A."/>
            <person name="van Kan J.A."/>
            <person name="Viaud M."/>
            <person name="Benito E.P."/>
            <person name="Couloux A."/>
            <person name="Coutinho P.M."/>
            <person name="de Vries R.P."/>
            <person name="Dyer P.S."/>
            <person name="Fillinger S."/>
            <person name="Fournier E."/>
            <person name="Gout L."/>
            <person name="Hahn M."/>
            <person name="Kohn L."/>
            <person name="Lapalu N."/>
            <person name="Plummer K.M."/>
            <person name="Pradier J.M."/>
            <person name="Quevillon E."/>
            <person name="Sharon A."/>
            <person name="Simon A."/>
            <person name="ten Have A."/>
            <person name="Tudzynski B."/>
            <person name="Tudzynski P."/>
            <person name="Wincker P."/>
            <person name="Andrew M."/>
            <person name="Anthouard V."/>
            <person name="Beever R.E."/>
            <person name="Beffa R."/>
            <person name="Benoit I."/>
            <person name="Bouzid O."/>
            <person name="Brault B."/>
            <person name="Chen Z."/>
            <person name="Choquer M."/>
            <person name="Collemare J."/>
            <person name="Cotton P."/>
            <person name="Danchin E.G."/>
            <person name="Da Silva C."/>
            <person name="Gautier A."/>
            <person name="Giraud C."/>
            <person name="Giraud T."/>
            <person name="Gonzalez C."/>
            <person name="Grossetete S."/>
            <person name="Guldener U."/>
            <person name="Henrissat B."/>
            <person name="Howlett B.J."/>
            <person name="Kodira C."/>
            <person name="Kretschmer M."/>
            <person name="Lappartient A."/>
            <person name="Leroch M."/>
            <person name="Levis C."/>
            <person name="Mauceli E."/>
            <person name="Neuveglise C."/>
            <person name="Oeser B."/>
            <person name="Pearson M."/>
            <person name="Poulain J."/>
            <person name="Poussereau N."/>
            <person name="Quesneville H."/>
            <person name="Rascle C."/>
            <person name="Schumacher J."/>
            <person name="Segurens B."/>
            <person name="Sexton A."/>
            <person name="Silva E."/>
            <person name="Sirven C."/>
            <person name="Soanes D.M."/>
            <person name="Talbot N.J."/>
            <person name="Templeton M."/>
            <person name="Yandava C."/>
            <person name="Yarden O."/>
            <person name="Zeng Q."/>
            <person name="Rollins J.A."/>
            <person name="Lebrun M.H."/>
            <person name="Dickman M."/>
        </authorList>
    </citation>
    <scope>NUCLEOTIDE SEQUENCE [LARGE SCALE GENOMIC DNA]</scope>
    <source>
        <strain evidence="3">T4</strain>
    </source>
</reference>
<evidence type="ECO:0000313" key="2">
    <source>
        <dbReference type="EMBL" id="CCD56649.1"/>
    </source>
</evidence>
<evidence type="ECO:0000313" key="3">
    <source>
        <dbReference type="Proteomes" id="UP000008177"/>
    </source>
</evidence>
<dbReference type="AlphaFoldDB" id="G2YYF1"/>